<reference evidence="1 2" key="1">
    <citation type="submission" date="2024-09" db="EMBL/GenBank/DDBJ databases">
        <authorList>
            <person name="Lee S.D."/>
        </authorList>
    </citation>
    <scope>NUCLEOTIDE SEQUENCE [LARGE SCALE GENOMIC DNA]</scope>
    <source>
        <strain evidence="1 2">N1-1</strain>
    </source>
</reference>
<name>A0ABV6V499_9ACTN</name>
<proteinExistence type="predicted"/>
<dbReference type="EMBL" id="JBHEZX010000002">
    <property type="protein sequence ID" value="MFC1408530.1"/>
    <property type="molecule type" value="Genomic_DNA"/>
</dbReference>
<protein>
    <submittedName>
        <fullName evidence="1">Uncharacterized protein</fullName>
    </submittedName>
</protein>
<organism evidence="1 2">
    <name type="scientific">Streptacidiphilus alkalitolerans</name>
    <dbReference type="NCBI Taxonomy" id="3342712"/>
    <lineage>
        <taxon>Bacteria</taxon>
        <taxon>Bacillati</taxon>
        <taxon>Actinomycetota</taxon>
        <taxon>Actinomycetes</taxon>
        <taxon>Kitasatosporales</taxon>
        <taxon>Streptomycetaceae</taxon>
        <taxon>Streptacidiphilus</taxon>
    </lineage>
</organism>
<sequence>MAEALVEEDPQRIRADDMAAIIAALDGIAVTAQPAPSTTTDPSRHWTLTLTWLQKGPVSSDTQAALPQVLTRIREHFTAQDRTPPHCLQLLDQDGTPLVEVTPGSCI</sequence>
<evidence type="ECO:0000313" key="1">
    <source>
        <dbReference type="EMBL" id="MFC1408530.1"/>
    </source>
</evidence>
<keyword evidence="2" id="KW-1185">Reference proteome</keyword>
<accession>A0ABV6V499</accession>
<gene>
    <name evidence="1" type="ORF">ACEZDG_04480</name>
</gene>
<evidence type="ECO:0000313" key="2">
    <source>
        <dbReference type="Proteomes" id="UP001592582"/>
    </source>
</evidence>
<dbReference type="Proteomes" id="UP001592582">
    <property type="component" value="Unassembled WGS sequence"/>
</dbReference>
<comment type="caution">
    <text evidence="1">The sequence shown here is derived from an EMBL/GenBank/DDBJ whole genome shotgun (WGS) entry which is preliminary data.</text>
</comment>